<gene>
    <name evidence="2" type="ORF">KSB_62240</name>
</gene>
<reference evidence="2 3" key="1">
    <citation type="journal article" date="2021" name="Int. J. Syst. Evol. Microbiol.">
        <title>Reticulibacter mediterranei gen. nov., sp. nov., within the new family Reticulibacteraceae fam. nov., and Ktedonospora formicarum gen. nov., sp. nov., Ktedonobacter robiniae sp. nov., Dictyobacter formicarum sp. nov. and Dictyobacter arantiisoli sp. nov., belonging to the class Ktedonobacteria.</title>
        <authorList>
            <person name="Yabe S."/>
            <person name="Zheng Y."/>
            <person name="Wang C.M."/>
            <person name="Sakai Y."/>
            <person name="Abe K."/>
            <person name="Yokota A."/>
            <person name="Donadio S."/>
            <person name="Cavaletti L."/>
            <person name="Monciardini P."/>
        </authorList>
    </citation>
    <scope>NUCLEOTIDE SEQUENCE [LARGE SCALE GENOMIC DNA]</scope>
    <source>
        <strain evidence="2 3">SOSP1-30</strain>
    </source>
</reference>
<evidence type="ECO:0000313" key="2">
    <source>
        <dbReference type="EMBL" id="GHO57749.1"/>
    </source>
</evidence>
<keyword evidence="3" id="KW-1185">Reference proteome</keyword>
<protein>
    <submittedName>
        <fullName evidence="2">Uncharacterized protein</fullName>
    </submittedName>
</protein>
<dbReference type="Proteomes" id="UP000654345">
    <property type="component" value="Unassembled WGS sequence"/>
</dbReference>
<proteinExistence type="predicted"/>
<sequence>MHEQRQDESKHHTRQAKEEWSPALLAFVDMVIAIASSTYSLPDKEERNERNTEHSNTPPEQRVEDIRCRCESDKKKGGQGNNLNVLEQPFSLNAHHQAGYYNM</sequence>
<feature type="region of interest" description="Disordered" evidence="1">
    <location>
        <begin position="38"/>
        <end position="65"/>
    </location>
</feature>
<feature type="region of interest" description="Disordered" evidence="1">
    <location>
        <begin position="1"/>
        <end position="20"/>
    </location>
</feature>
<evidence type="ECO:0000256" key="1">
    <source>
        <dbReference type="SAM" id="MobiDB-lite"/>
    </source>
</evidence>
<evidence type="ECO:0000313" key="3">
    <source>
        <dbReference type="Proteomes" id="UP000654345"/>
    </source>
</evidence>
<feature type="compositionally biased region" description="Basic and acidic residues" evidence="1">
    <location>
        <begin position="42"/>
        <end position="53"/>
    </location>
</feature>
<comment type="caution">
    <text evidence="2">The sequence shown here is derived from an EMBL/GenBank/DDBJ whole genome shotgun (WGS) entry which is preliminary data.</text>
</comment>
<accession>A0ABQ3UXY9</accession>
<organism evidence="2 3">
    <name type="scientific">Ktedonobacter robiniae</name>
    <dbReference type="NCBI Taxonomy" id="2778365"/>
    <lineage>
        <taxon>Bacteria</taxon>
        <taxon>Bacillati</taxon>
        <taxon>Chloroflexota</taxon>
        <taxon>Ktedonobacteria</taxon>
        <taxon>Ktedonobacterales</taxon>
        <taxon>Ktedonobacteraceae</taxon>
        <taxon>Ktedonobacter</taxon>
    </lineage>
</organism>
<name>A0ABQ3UXY9_9CHLR</name>
<dbReference type="EMBL" id="BNJG01000002">
    <property type="protein sequence ID" value="GHO57749.1"/>
    <property type="molecule type" value="Genomic_DNA"/>
</dbReference>